<proteinExistence type="predicted"/>
<name>A0AC35TGB5_9BILA</name>
<organism evidence="1 2">
    <name type="scientific">Rhabditophanes sp. KR3021</name>
    <dbReference type="NCBI Taxonomy" id="114890"/>
    <lineage>
        <taxon>Eukaryota</taxon>
        <taxon>Metazoa</taxon>
        <taxon>Ecdysozoa</taxon>
        <taxon>Nematoda</taxon>
        <taxon>Chromadorea</taxon>
        <taxon>Rhabditida</taxon>
        <taxon>Tylenchina</taxon>
        <taxon>Panagrolaimomorpha</taxon>
        <taxon>Strongyloidoidea</taxon>
        <taxon>Alloionematidae</taxon>
        <taxon>Rhabditophanes</taxon>
    </lineage>
</organism>
<accession>A0AC35TGB5</accession>
<reference evidence="2" key="1">
    <citation type="submission" date="2016-11" db="UniProtKB">
        <authorList>
            <consortium name="WormBaseParasite"/>
        </authorList>
    </citation>
    <scope>IDENTIFICATION</scope>
    <source>
        <strain evidence="2">KR3021</strain>
    </source>
</reference>
<dbReference type="Proteomes" id="UP000095286">
    <property type="component" value="Unplaced"/>
</dbReference>
<evidence type="ECO:0000313" key="2">
    <source>
        <dbReference type="WBParaSite" id="RSKR_0000018600.1"/>
    </source>
</evidence>
<dbReference type="WBParaSite" id="RSKR_0000018600.1">
    <property type="protein sequence ID" value="RSKR_0000018600.1"/>
    <property type="gene ID" value="RSKR_0000018600"/>
</dbReference>
<protein>
    <submittedName>
        <fullName evidence="2">NUC153 domain-containing protein</fullName>
    </submittedName>
</protein>
<evidence type="ECO:0000313" key="1">
    <source>
        <dbReference type="Proteomes" id="UP000095286"/>
    </source>
</evidence>
<sequence length="706" mass="79915">MQSLRSNDIKIYNISAGKSVPEWINDRERRKQEQKDVDLRRRIQLIQDFEMPDVSNAIALSRDGRYCFASGSYKPFFKCYDLHDLSMKWERGVDNEVIKICPIGDDYGKVALLEEDRYLELHSAKGRFFKMRVPKFGRDICLSREAADLCIVGSGSDVFRLNLEEGKFLEPFVTESRSLTCCKVSEEHQLFLVGTDDGKVEAWDHRDRSRAGVLDCALSQFMESGTTAFGNTLPEVSCIEFKDGITFGVGTSTGHALIYDLRSSGAILSKDLQMGLPVKGLSFVAESNLAISMDSQVVKVWNSNDGTPYCAVEPGVQLNAFVRYPDSGLLFFANEGKKMQQFFIPALGTAPKWCSYLETITEELEETDQAVVYDDFQFVTKEQLEQLGLTDLIGSNVVKAYMHGYYMDRRLYNKAFTLTQPFAYENYKDRKLKEHLEEERAGPAIVKKEKLPSVNRMLARKLKAEQEADTSNAKHKFAEQKTKVRSDAATELLEDTRFKDLFIDPEFEVDERSEQYQKMIPVLEHLKKISKVDDKEMEVVQAGVFEQENSDEGSDASSNSDDEEMLSEDSQGSEVDEPMVEVKAKVERPKRIKPKSFKMVGLESQKDFGYYSQKVNKDAGNQLMGAKRKEVAESNEGISEDVGFGGKSMSFPMKPSAVMLEKNKKAEEMKKHAQERAKVARGVQTIAGDFKKMPVNPKFKKGGKKK</sequence>